<dbReference type="STRING" id="1071381.G8BMX3"/>
<dbReference type="GO" id="GO:0070096">
    <property type="term" value="P:mitochondrial outer membrane translocase complex assembly"/>
    <property type="evidence" value="ECO:0007669"/>
    <property type="project" value="InterPro"/>
</dbReference>
<dbReference type="GO" id="GO:0045040">
    <property type="term" value="P:protein insertion into mitochondrial outer membrane"/>
    <property type="evidence" value="ECO:0007669"/>
    <property type="project" value="InterPro"/>
</dbReference>
<proteinExistence type="predicted"/>
<dbReference type="RefSeq" id="XP_003683685.1">
    <property type="nucleotide sequence ID" value="XM_003683637.1"/>
</dbReference>
<organism evidence="2 3">
    <name type="scientific">Tetrapisispora phaffii (strain ATCC 24235 / CBS 4417 / NBRC 1672 / NRRL Y-8282 / UCD 70-5)</name>
    <name type="common">Yeast</name>
    <name type="synonym">Fabospora phaffii</name>
    <dbReference type="NCBI Taxonomy" id="1071381"/>
    <lineage>
        <taxon>Eukaryota</taxon>
        <taxon>Fungi</taxon>
        <taxon>Dikarya</taxon>
        <taxon>Ascomycota</taxon>
        <taxon>Saccharomycotina</taxon>
        <taxon>Saccharomycetes</taxon>
        <taxon>Saccharomycetales</taxon>
        <taxon>Saccharomycetaceae</taxon>
        <taxon>Tetrapisispora</taxon>
    </lineage>
</organism>
<evidence type="ECO:0000313" key="3">
    <source>
        <dbReference type="Proteomes" id="UP000005666"/>
    </source>
</evidence>
<evidence type="ECO:0000313" key="2">
    <source>
        <dbReference type="EMBL" id="CCE61251.1"/>
    </source>
</evidence>
<dbReference type="AlphaFoldDB" id="G8BMX3"/>
<reference evidence="2 3" key="1">
    <citation type="journal article" date="2011" name="Proc. Natl. Acad. Sci. U.S.A.">
        <title>Evolutionary erosion of yeast sex chromosomes by mating-type switching accidents.</title>
        <authorList>
            <person name="Gordon J.L."/>
            <person name="Armisen D."/>
            <person name="Proux-Wera E."/>
            <person name="Oheigeartaigh S.S."/>
            <person name="Byrne K.P."/>
            <person name="Wolfe K.H."/>
        </authorList>
    </citation>
    <scope>NUCLEOTIDE SEQUENCE [LARGE SCALE GENOMIC DNA]</scope>
    <source>
        <strain evidence="3">ATCC 24235 / CBS 4417 / NBRC 1672 / NRRL Y-8282 / UCD 70-5</strain>
    </source>
</reference>
<dbReference type="PANTHER" id="PTHR28230">
    <property type="entry name" value="CHROMOSOME 1, WHOLE GENOME SHOTGUN SEQUENCE"/>
    <property type="match status" value="1"/>
</dbReference>
<dbReference type="HOGENOM" id="CLU_139325_0_0_1"/>
<dbReference type="eggNOG" id="ENOG502SBHE">
    <property type="taxonomic scope" value="Eukaryota"/>
</dbReference>
<feature type="compositionally biased region" description="Acidic residues" evidence="1">
    <location>
        <begin position="63"/>
        <end position="79"/>
    </location>
</feature>
<evidence type="ECO:0000256" key="1">
    <source>
        <dbReference type="SAM" id="MobiDB-lite"/>
    </source>
</evidence>
<gene>
    <name evidence="2" type="primary">TPHA0A01680</name>
    <name evidence="2" type="ordered locus">TPHA_0A01680</name>
</gene>
<keyword evidence="3" id="KW-1185">Reference proteome</keyword>
<protein>
    <submittedName>
        <fullName evidence="2">Uncharacterized protein</fullName>
    </submittedName>
</protein>
<accession>G8BMX3</accession>
<dbReference type="Pfam" id="PF19117">
    <property type="entry name" value="Mim2"/>
    <property type="match status" value="1"/>
</dbReference>
<dbReference type="EMBL" id="HE612856">
    <property type="protein sequence ID" value="CCE61251.1"/>
    <property type="molecule type" value="Genomic_DNA"/>
</dbReference>
<dbReference type="InterPro" id="IPR037652">
    <property type="entry name" value="Mim2"/>
</dbReference>
<sequence>MAKNTTLETSINPFDVLQSLESDSSMDELFSDGQQNSTIEQLDIVEPEINNEKITVEHITEGKEEEEGEDNDEEENNYENNDDIYVDYDEEILLEAQLLDAQQQWEESLQQLNKVLNWLVLPLFGKFLGRRTSKVIWKKVMNYLW</sequence>
<feature type="region of interest" description="Disordered" evidence="1">
    <location>
        <begin position="54"/>
        <end position="79"/>
    </location>
</feature>
<dbReference type="OrthoDB" id="5555533at2759"/>
<name>G8BMX3_TETPH</name>
<dbReference type="GeneID" id="11532294"/>
<dbReference type="KEGG" id="tpf:TPHA_0A01680"/>
<dbReference type="Proteomes" id="UP000005666">
    <property type="component" value="Chromosome 1"/>
</dbReference>
<dbReference type="GO" id="GO:0005741">
    <property type="term" value="C:mitochondrial outer membrane"/>
    <property type="evidence" value="ECO:0007669"/>
    <property type="project" value="TreeGrafter"/>
</dbReference>
<dbReference type="PANTHER" id="PTHR28230:SF1">
    <property type="entry name" value="MITOCHONDRIAL IMPORT PROTEIN 2"/>
    <property type="match status" value="1"/>
</dbReference>